<dbReference type="PROSITE" id="PS50943">
    <property type="entry name" value="HTH_CROC1"/>
    <property type="match status" value="1"/>
</dbReference>
<sequence>MNAQRMPTHPGAVLREDILPAMGLSVTELARRLHMSRQSLHRILAEEQPVTAATALKLARLMDTSAELWLNMQRNRDLWEQRRKLAAELESIEPVAA</sequence>
<keyword evidence="4" id="KW-1185">Reference proteome</keyword>
<name>A0A845UZU8_9GAMM</name>
<dbReference type="InterPro" id="IPR001387">
    <property type="entry name" value="Cro/C1-type_HTH"/>
</dbReference>
<dbReference type="SUPFAM" id="SSF47413">
    <property type="entry name" value="lambda repressor-like DNA-binding domains"/>
    <property type="match status" value="1"/>
</dbReference>
<protein>
    <submittedName>
        <fullName evidence="3">HigA family addiction module antidote protein</fullName>
    </submittedName>
</protein>
<dbReference type="InterPro" id="IPR010982">
    <property type="entry name" value="Lambda_DNA-bd_dom_sf"/>
</dbReference>
<dbReference type="EMBL" id="JAAGSC010000039">
    <property type="protein sequence ID" value="NDY95460.1"/>
    <property type="molecule type" value="Genomic_DNA"/>
</dbReference>
<evidence type="ECO:0000313" key="3">
    <source>
        <dbReference type="EMBL" id="NDY95460.1"/>
    </source>
</evidence>
<accession>A0A845UZU8</accession>
<dbReference type="AlphaFoldDB" id="A0A845UZU8"/>
<dbReference type="SMART" id="SM00530">
    <property type="entry name" value="HTH_XRE"/>
    <property type="match status" value="1"/>
</dbReference>
<comment type="caution">
    <text evidence="3">The sequence shown here is derived from an EMBL/GenBank/DDBJ whole genome shotgun (WGS) entry which is preliminary data.</text>
</comment>
<dbReference type="PANTHER" id="PTHR36924:SF1">
    <property type="entry name" value="ANTITOXIN HIGA-1"/>
    <property type="match status" value="1"/>
</dbReference>
<dbReference type="RefSeq" id="WP_164210842.1">
    <property type="nucleotide sequence ID" value="NZ_JAAGSC010000039.1"/>
</dbReference>
<organism evidence="3 4">
    <name type="scientific">Wenzhouxiangella limi</name>
    <dbReference type="NCBI Taxonomy" id="2707351"/>
    <lineage>
        <taxon>Bacteria</taxon>
        <taxon>Pseudomonadati</taxon>
        <taxon>Pseudomonadota</taxon>
        <taxon>Gammaproteobacteria</taxon>
        <taxon>Chromatiales</taxon>
        <taxon>Wenzhouxiangellaceae</taxon>
        <taxon>Wenzhouxiangella</taxon>
    </lineage>
</organism>
<dbReference type="Gene3D" id="1.10.260.40">
    <property type="entry name" value="lambda repressor-like DNA-binding domains"/>
    <property type="match status" value="1"/>
</dbReference>
<keyword evidence="1" id="KW-0238">DNA-binding</keyword>
<gene>
    <name evidence="3" type="ORF">G3I74_06950</name>
</gene>
<dbReference type="Proteomes" id="UP000484885">
    <property type="component" value="Unassembled WGS sequence"/>
</dbReference>
<evidence type="ECO:0000259" key="2">
    <source>
        <dbReference type="PROSITE" id="PS50943"/>
    </source>
</evidence>
<dbReference type="InterPro" id="IPR013430">
    <property type="entry name" value="Toxin_antidote_HigA"/>
</dbReference>
<evidence type="ECO:0000256" key="1">
    <source>
        <dbReference type="ARBA" id="ARBA00023125"/>
    </source>
</evidence>
<proteinExistence type="predicted"/>
<dbReference type="NCBIfam" id="TIGR02607">
    <property type="entry name" value="antidote_HigA"/>
    <property type="match status" value="1"/>
</dbReference>
<feature type="domain" description="HTH cro/C1-type" evidence="2">
    <location>
        <begin position="21"/>
        <end position="69"/>
    </location>
</feature>
<dbReference type="Pfam" id="PF01381">
    <property type="entry name" value="HTH_3"/>
    <property type="match status" value="1"/>
</dbReference>
<dbReference type="CDD" id="cd00093">
    <property type="entry name" value="HTH_XRE"/>
    <property type="match status" value="1"/>
</dbReference>
<dbReference type="PANTHER" id="PTHR36924">
    <property type="entry name" value="ANTITOXIN HIGA-1"/>
    <property type="match status" value="1"/>
</dbReference>
<reference evidence="3 4" key="1">
    <citation type="submission" date="2020-02" db="EMBL/GenBank/DDBJ databases">
        <authorList>
            <person name="Zhang X.-Y."/>
        </authorList>
    </citation>
    <scope>NUCLEOTIDE SEQUENCE [LARGE SCALE GENOMIC DNA]</scope>
    <source>
        <strain evidence="3 4">C33</strain>
    </source>
</reference>
<evidence type="ECO:0000313" key="4">
    <source>
        <dbReference type="Proteomes" id="UP000484885"/>
    </source>
</evidence>
<dbReference type="GO" id="GO:0003677">
    <property type="term" value="F:DNA binding"/>
    <property type="evidence" value="ECO:0007669"/>
    <property type="project" value="UniProtKB-KW"/>
</dbReference>